<evidence type="ECO:0000313" key="2">
    <source>
        <dbReference type="Proteomes" id="UP001530315"/>
    </source>
</evidence>
<dbReference type="Gene3D" id="3.30.930.10">
    <property type="entry name" value="Bira Bifunctional Protein, Domain 2"/>
    <property type="match status" value="1"/>
</dbReference>
<dbReference type="AlphaFoldDB" id="A0ABD3NNU0"/>
<dbReference type="PANTHER" id="PTHR43506">
    <property type="entry name" value="BIOTIN/LIPOATE A/B PROTEIN LIGASE FAMILY"/>
    <property type="match status" value="1"/>
</dbReference>
<dbReference type="EMBL" id="JALLAZ020001334">
    <property type="protein sequence ID" value="KAL3776767.1"/>
    <property type="molecule type" value="Genomic_DNA"/>
</dbReference>
<evidence type="ECO:0000313" key="1">
    <source>
        <dbReference type="EMBL" id="KAL3776767.1"/>
    </source>
</evidence>
<name>A0ABD3NNU0_9STRA</name>
<dbReference type="PANTHER" id="PTHR43506:SF1">
    <property type="entry name" value="BPL_LPL CATALYTIC DOMAIN-CONTAINING PROTEIN"/>
    <property type="match status" value="1"/>
</dbReference>
<organism evidence="1 2">
    <name type="scientific">Stephanodiscus triporus</name>
    <dbReference type="NCBI Taxonomy" id="2934178"/>
    <lineage>
        <taxon>Eukaryota</taxon>
        <taxon>Sar</taxon>
        <taxon>Stramenopiles</taxon>
        <taxon>Ochrophyta</taxon>
        <taxon>Bacillariophyta</taxon>
        <taxon>Coscinodiscophyceae</taxon>
        <taxon>Thalassiosirophycidae</taxon>
        <taxon>Stephanodiscales</taxon>
        <taxon>Stephanodiscaceae</taxon>
        <taxon>Stephanodiscus</taxon>
    </lineage>
</organism>
<keyword evidence="2" id="KW-1185">Reference proteome</keyword>
<dbReference type="SUPFAM" id="SSF55681">
    <property type="entry name" value="Class II aaRS and biotin synthetases"/>
    <property type="match status" value="1"/>
</dbReference>
<gene>
    <name evidence="1" type="ORF">ACHAW5_000707</name>
</gene>
<sequence>MDGTSSDDPPTFRLRENEYVLGDGKVDGNAQSGGTGGFLHHTGFLWDWDEANMDYLVLPQKRPAHRGDRPHDKSWSN</sequence>
<comment type="caution">
    <text evidence="1">The sequence shown here is derived from an EMBL/GenBank/DDBJ whole genome shotgun (WGS) entry which is preliminary data.</text>
</comment>
<reference evidence="1 2" key="1">
    <citation type="submission" date="2024-10" db="EMBL/GenBank/DDBJ databases">
        <title>Updated reference genomes for cyclostephanoid diatoms.</title>
        <authorList>
            <person name="Roberts W.R."/>
            <person name="Alverson A.J."/>
        </authorList>
    </citation>
    <scope>NUCLEOTIDE SEQUENCE [LARGE SCALE GENOMIC DNA]</scope>
    <source>
        <strain evidence="1 2">AJA276-08</strain>
    </source>
</reference>
<accession>A0ABD3NNU0</accession>
<protein>
    <submittedName>
        <fullName evidence="1">Uncharacterized protein</fullName>
    </submittedName>
</protein>
<dbReference type="Proteomes" id="UP001530315">
    <property type="component" value="Unassembled WGS sequence"/>
</dbReference>
<dbReference type="InterPro" id="IPR045864">
    <property type="entry name" value="aa-tRNA-synth_II/BPL/LPL"/>
</dbReference>
<dbReference type="InterPro" id="IPR053264">
    <property type="entry name" value="Lipoate-ligase_2_inactive"/>
</dbReference>
<proteinExistence type="predicted"/>